<dbReference type="InterPro" id="IPR024399">
    <property type="entry name" value="DUF2628"/>
</dbReference>
<dbReference type="Proteomes" id="UP001500547">
    <property type="component" value="Unassembled WGS sequence"/>
</dbReference>
<keyword evidence="4" id="KW-1185">Reference proteome</keyword>
<dbReference type="Gene3D" id="3.30.70.790">
    <property type="entry name" value="UreE, C-terminal domain"/>
    <property type="match status" value="1"/>
</dbReference>
<dbReference type="SUPFAM" id="SSF54913">
    <property type="entry name" value="GlnB-like"/>
    <property type="match status" value="1"/>
</dbReference>
<dbReference type="InterPro" id="IPR011322">
    <property type="entry name" value="N-reg_PII-like_a/b"/>
</dbReference>
<evidence type="ECO:0000256" key="1">
    <source>
        <dbReference type="SAM" id="Phobius"/>
    </source>
</evidence>
<sequence length="300" mass="33186">MQSDLDTVRQNLHGMESDDILARLRAAQFSDQAAEVARDELRARGVPLPAEPPSAEVDPSVEAEDWVILENNLDATEAKVLFSLLESENIPALVDDFNTANAFGHLAITIQGVRVRVPQSQALAAREILQEFSKGKLTLIDADDSEAPVSLEEQRFTAWTGDPQIARRWLARSPRWPDLMLQPLIFGPTWFFFRKLYLPGALLLLLEIGLLAFAQRALTPEADTALTPQRLLMFLLLVRLGAASFADVLLHKAALAGIQRARDQHIDEATLQRALRRLGGINFPAALGVLVTYWAAKLAI</sequence>
<accession>A0ABP9Q834</accession>
<dbReference type="EMBL" id="BAABLD010000001">
    <property type="protein sequence ID" value="GAA5157489.1"/>
    <property type="molecule type" value="Genomic_DNA"/>
</dbReference>
<feature type="domain" description="DUF2007" evidence="2">
    <location>
        <begin position="74"/>
        <end position="132"/>
    </location>
</feature>
<proteinExistence type="predicted"/>
<comment type="caution">
    <text evidence="3">The sequence shown here is derived from an EMBL/GenBank/DDBJ whole genome shotgun (WGS) entry which is preliminary data.</text>
</comment>
<feature type="transmembrane region" description="Helical" evidence="1">
    <location>
        <begin position="278"/>
        <end position="296"/>
    </location>
</feature>
<dbReference type="Pfam" id="PF09413">
    <property type="entry name" value="DUF2007"/>
    <property type="match status" value="1"/>
</dbReference>
<evidence type="ECO:0000313" key="3">
    <source>
        <dbReference type="EMBL" id="GAA5157489.1"/>
    </source>
</evidence>
<gene>
    <name evidence="3" type="ORF">GCM10025770_00780</name>
</gene>
<keyword evidence="1" id="KW-1133">Transmembrane helix</keyword>
<dbReference type="Pfam" id="PF10947">
    <property type="entry name" value="DUF2628"/>
    <property type="match status" value="1"/>
</dbReference>
<organism evidence="3 4">
    <name type="scientific">Viridibacterium curvum</name>
    <dbReference type="NCBI Taxonomy" id="1101404"/>
    <lineage>
        <taxon>Bacteria</taxon>
        <taxon>Pseudomonadati</taxon>
        <taxon>Pseudomonadota</taxon>
        <taxon>Betaproteobacteria</taxon>
        <taxon>Rhodocyclales</taxon>
        <taxon>Rhodocyclaceae</taxon>
        <taxon>Viridibacterium</taxon>
    </lineage>
</organism>
<evidence type="ECO:0000313" key="4">
    <source>
        <dbReference type="Proteomes" id="UP001500547"/>
    </source>
</evidence>
<keyword evidence="1" id="KW-0812">Transmembrane</keyword>
<evidence type="ECO:0000259" key="2">
    <source>
        <dbReference type="Pfam" id="PF09413"/>
    </source>
</evidence>
<feature type="transmembrane region" description="Helical" evidence="1">
    <location>
        <begin position="230"/>
        <end position="250"/>
    </location>
</feature>
<keyword evidence="1" id="KW-0472">Membrane</keyword>
<dbReference type="InterPro" id="IPR018551">
    <property type="entry name" value="DUF2007"/>
</dbReference>
<feature type="transmembrane region" description="Helical" evidence="1">
    <location>
        <begin position="196"/>
        <end position="218"/>
    </location>
</feature>
<dbReference type="RefSeq" id="WP_345530837.1">
    <property type="nucleotide sequence ID" value="NZ_BAABLD010000001.1"/>
</dbReference>
<protein>
    <recommendedName>
        <fullName evidence="2">DUF2007 domain-containing protein</fullName>
    </recommendedName>
</protein>
<reference evidence="4" key="1">
    <citation type="journal article" date="2019" name="Int. J. Syst. Evol. Microbiol.">
        <title>The Global Catalogue of Microorganisms (GCM) 10K type strain sequencing project: providing services to taxonomists for standard genome sequencing and annotation.</title>
        <authorList>
            <consortium name="The Broad Institute Genomics Platform"/>
            <consortium name="The Broad Institute Genome Sequencing Center for Infectious Disease"/>
            <person name="Wu L."/>
            <person name="Ma J."/>
        </authorList>
    </citation>
    <scope>NUCLEOTIDE SEQUENCE [LARGE SCALE GENOMIC DNA]</scope>
    <source>
        <strain evidence="4">JCM 18715</strain>
    </source>
</reference>
<name>A0ABP9Q834_9RHOO</name>